<evidence type="ECO:0000259" key="2">
    <source>
        <dbReference type="Pfam" id="PF03011"/>
    </source>
</evidence>
<dbReference type="SUPFAM" id="SSF140924">
    <property type="entry name" value="Duffy binding domain-like"/>
    <property type="match status" value="1"/>
</dbReference>
<dbReference type="InterPro" id="IPR049158">
    <property type="entry name" value="PfEMP1_CIDRalpha1_dom"/>
</dbReference>
<name>A0A024VW38_PLAFA</name>
<dbReference type="Gene3D" id="1.20.58.830">
    <property type="match status" value="2"/>
</dbReference>
<evidence type="ECO:0000313" key="5">
    <source>
        <dbReference type="Proteomes" id="UP000030708"/>
    </source>
</evidence>
<reference evidence="4 5" key="2">
    <citation type="submission" date="2013-02" db="EMBL/GenBank/DDBJ databases">
        <title>The Genome Sequence of Plasmodium falciparum Tanzania (2000708).</title>
        <authorList>
            <consortium name="The Broad Institute Genome Sequencing Platform"/>
            <consortium name="The Broad Institute Genome Sequencing Center for Infectious Disease"/>
            <person name="Neafsey D."/>
            <person name="Cheeseman I."/>
            <person name="Volkman S."/>
            <person name="Adams J."/>
            <person name="Walker B."/>
            <person name="Young S.K."/>
            <person name="Zeng Q."/>
            <person name="Gargeya S."/>
            <person name="Fitzgerald M."/>
            <person name="Haas B."/>
            <person name="Abouelleil A."/>
            <person name="Alvarado L."/>
            <person name="Arachchi H.M."/>
            <person name="Berlin A.M."/>
            <person name="Chapman S.B."/>
            <person name="Dewar J."/>
            <person name="Goldberg J."/>
            <person name="Griggs A."/>
            <person name="Gujja S."/>
            <person name="Hansen M."/>
            <person name="Howarth C."/>
            <person name="Imamovic A."/>
            <person name="Larimer J."/>
            <person name="McCowan C."/>
            <person name="Murphy C."/>
            <person name="Neiman D."/>
            <person name="Pearson M."/>
            <person name="Priest M."/>
            <person name="Roberts A."/>
            <person name="Saif S."/>
            <person name="Shea T."/>
            <person name="Sisk P."/>
            <person name="Sykes S."/>
            <person name="Wortman J."/>
            <person name="Nusbaum C."/>
            <person name="Birren B."/>
        </authorList>
    </citation>
    <scope>NUCLEOTIDE SEQUENCE [LARGE SCALE GENOMIC DNA]</scope>
    <source>
        <strain evidence="5">Tanzania (2000708)</strain>
    </source>
</reference>
<dbReference type="AlphaFoldDB" id="A0A024VW38"/>
<dbReference type="EMBL" id="KI927007">
    <property type="protein sequence ID" value="ETW32899.1"/>
    <property type="molecule type" value="Genomic_DNA"/>
</dbReference>
<dbReference type="Pfam" id="PF03011">
    <property type="entry name" value="PFEMP"/>
    <property type="match status" value="2"/>
</dbReference>
<feature type="region of interest" description="Disordered" evidence="1">
    <location>
        <begin position="1"/>
        <end position="27"/>
    </location>
</feature>
<feature type="non-terminal residue" evidence="4">
    <location>
        <position position="408"/>
    </location>
</feature>
<feature type="domain" description="Duffy-binding-like" evidence="2">
    <location>
        <begin position="283"/>
        <end position="344"/>
    </location>
</feature>
<evidence type="ECO:0000313" key="4">
    <source>
        <dbReference type="EMBL" id="ETW32899.1"/>
    </source>
</evidence>
<dbReference type="InterPro" id="IPR004258">
    <property type="entry name" value="DBL"/>
</dbReference>
<dbReference type="Proteomes" id="UP000030708">
    <property type="component" value="Unassembled WGS sequence"/>
</dbReference>
<feature type="domain" description="Duffy-binding-like" evidence="2">
    <location>
        <begin position="232"/>
        <end position="279"/>
    </location>
</feature>
<protein>
    <recommendedName>
        <fullName evidence="6">Duffy-binding-like domain-containing protein</fullName>
    </recommendedName>
</protein>
<proteinExistence type="predicted"/>
<dbReference type="Pfam" id="PF21807">
    <property type="entry name" value="PfEMP1_CIDRalpha1_dom"/>
    <property type="match status" value="1"/>
</dbReference>
<accession>A0A024VW38</accession>
<feature type="compositionally biased region" description="Basic and acidic residues" evidence="1">
    <location>
        <begin position="337"/>
        <end position="354"/>
    </location>
</feature>
<feature type="domain" description="PfEMP1 CIDRalpha1" evidence="3">
    <location>
        <begin position="134"/>
        <end position="178"/>
    </location>
</feature>
<evidence type="ECO:0008006" key="6">
    <source>
        <dbReference type="Google" id="ProtNLM"/>
    </source>
</evidence>
<feature type="region of interest" description="Disordered" evidence="1">
    <location>
        <begin position="337"/>
        <end position="408"/>
    </location>
</feature>
<sequence>MQKYTNEAPRSSGGGRQKRDAGGTTNYEGYEKQFYEELKTKGGVDKFLEKLSNEEVCKRVEDDKGGKIHFEKVNSGNHSGGDGSNKTFYRSDYCQPCPHCGMKKGSNGNFVKKREDDQCKSGKLYEPNKDANPTPITILKSGEKHDDIKQKIDDFCKTEVDESLYAAWKCYKHNEVYKVKDKNDDDEDEVKEEDDLKGAGGLCILENKNKKNESGNNSSNEPEQFQKTFNDFFYYWVVHMLKDSIYWRTEKVKGCLQNGKKKCGNQQCKVDCDCFKRWKGELLTSIKEGYGNSQETEGIRKILEEDEKEQEAAGETDDEKKNTIDKLLNHEDKDAKQCIEKHNNCQDPPPKQEGDTSGARILQPATEDHSASDEEEEEEEEEEIDLQEPPEEGTEATASEGPKEVEPP</sequence>
<gene>
    <name evidence="4" type="ORF">PFTANZ_06382</name>
</gene>
<evidence type="ECO:0000259" key="3">
    <source>
        <dbReference type="Pfam" id="PF21807"/>
    </source>
</evidence>
<feature type="compositionally biased region" description="Acidic residues" evidence="1">
    <location>
        <begin position="373"/>
        <end position="394"/>
    </location>
</feature>
<evidence type="ECO:0000256" key="1">
    <source>
        <dbReference type="SAM" id="MobiDB-lite"/>
    </source>
</evidence>
<organism evidence="4 5">
    <name type="scientific">Plasmodium falciparum Tanzania</name>
    <name type="common">2000708</name>
    <dbReference type="NCBI Taxonomy" id="1036725"/>
    <lineage>
        <taxon>Eukaryota</taxon>
        <taxon>Sar</taxon>
        <taxon>Alveolata</taxon>
        <taxon>Apicomplexa</taxon>
        <taxon>Aconoidasida</taxon>
        <taxon>Haemosporida</taxon>
        <taxon>Plasmodiidae</taxon>
        <taxon>Plasmodium</taxon>
        <taxon>Plasmodium (Laverania)</taxon>
    </lineage>
</organism>
<reference evidence="4 5" key="1">
    <citation type="submission" date="2013-02" db="EMBL/GenBank/DDBJ databases">
        <title>The Genome Annotation of Plasmodium falciparum Tanzania (2000708).</title>
        <authorList>
            <consortium name="The Broad Institute Genome Sequencing Platform"/>
            <consortium name="The Broad Institute Genome Sequencing Center for Infectious Disease"/>
            <person name="Neafsey D."/>
            <person name="Hoffman S."/>
            <person name="Volkman S."/>
            <person name="Rosenthal P."/>
            <person name="Walker B."/>
            <person name="Young S.K."/>
            <person name="Zeng Q."/>
            <person name="Gargeya S."/>
            <person name="Fitzgerald M."/>
            <person name="Haas B."/>
            <person name="Abouelleil A."/>
            <person name="Allen A.W."/>
            <person name="Alvarado L."/>
            <person name="Arachchi H.M."/>
            <person name="Berlin A.M."/>
            <person name="Chapman S.B."/>
            <person name="Gainer-Dewar J."/>
            <person name="Goldberg J."/>
            <person name="Griggs A."/>
            <person name="Gujja S."/>
            <person name="Hansen M."/>
            <person name="Howarth C."/>
            <person name="Imamovic A."/>
            <person name="Ireland A."/>
            <person name="Larimer J."/>
            <person name="McCowan C."/>
            <person name="Murphy C."/>
            <person name="Pearson M."/>
            <person name="Poon T.W."/>
            <person name="Priest M."/>
            <person name="Roberts A."/>
            <person name="Saif S."/>
            <person name="Shea T."/>
            <person name="Sisk P."/>
            <person name="Sykes S."/>
            <person name="Wortman J."/>
            <person name="Nusbaum C."/>
            <person name="Birren B."/>
        </authorList>
    </citation>
    <scope>NUCLEOTIDE SEQUENCE [LARGE SCALE GENOMIC DNA]</scope>
    <source>
        <strain evidence="5">Tanzania (2000708)</strain>
    </source>
</reference>